<dbReference type="InterPro" id="IPR001708">
    <property type="entry name" value="YidC/ALB3/OXA1/COX18"/>
</dbReference>
<dbReference type="PRINTS" id="PR00701">
    <property type="entry name" value="60KDINNERMP"/>
</dbReference>
<comment type="subcellular location">
    <subcellularLocation>
        <location evidence="1">Cell inner membrane</location>
        <topology evidence="1">Multi-pass membrane protein</topology>
    </subcellularLocation>
    <subcellularLocation>
        <location evidence="13">Cell membrane</location>
        <topology evidence="13">Multi-pass membrane protein</topology>
    </subcellularLocation>
</comment>
<organism evidence="17 18">
    <name type="scientific">Eiseniibacteriota bacterium</name>
    <dbReference type="NCBI Taxonomy" id="2212470"/>
    <lineage>
        <taxon>Bacteria</taxon>
        <taxon>Candidatus Eiseniibacteriota</taxon>
    </lineage>
</organism>
<keyword evidence="5 13" id="KW-1003">Cell membrane</keyword>
<evidence type="ECO:0000256" key="6">
    <source>
        <dbReference type="ARBA" id="ARBA00022692"/>
    </source>
</evidence>
<dbReference type="Pfam" id="PF14849">
    <property type="entry name" value="YidC_periplas"/>
    <property type="match status" value="1"/>
</dbReference>
<feature type="region of interest" description="Disordered" evidence="14">
    <location>
        <begin position="36"/>
        <end position="62"/>
    </location>
</feature>
<keyword evidence="7 13" id="KW-0653">Protein transport</keyword>
<feature type="transmembrane region" description="Helical" evidence="13">
    <location>
        <begin position="522"/>
        <end position="538"/>
    </location>
</feature>
<evidence type="ECO:0000259" key="15">
    <source>
        <dbReference type="Pfam" id="PF02096"/>
    </source>
</evidence>
<dbReference type="InterPro" id="IPR038221">
    <property type="entry name" value="YidC_periplasmic_sf"/>
</dbReference>
<evidence type="ECO:0000256" key="9">
    <source>
        <dbReference type="ARBA" id="ARBA00023136"/>
    </source>
</evidence>
<dbReference type="GO" id="GO:0032977">
    <property type="term" value="F:membrane insertase activity"/>
    <property type="evidence" value="ECO:0007669"/>
    <property type="project" value="InterPro"/>
</dbReference>
<evidence type="ECO:0000256" key="2">
    <source>
        <dbReference type="ARBA" id="ARBA00010527"/>
    </source>
</evidence>
<dbReference type="Gene3D" id="2.70.98.90">
    <property type="match status" value="1"/>
</dbReference>
<dbReference type="InterPro" id="IPR028053">
    <property type="entry name" value="Membr_insert_YidC_N"/>
</dbReference>
<evidence type="ECO:0000256" key="8">
    <source>
        <dbReference type="ARBA" id="ARBA00022989"/>
    </source>
</evidence>
<dbReference type="GO" id="GO:0015031">
    <property type="term" value="P:protein transport"/>
    <property type="evidence" value="ECO:0007669"/>
    <property type="project" value="UniProtKB-KW"/>
</dbReference>
<dbReference type="InterPro" id="IPR047196">
    <property type="entry name" value="YidC_ALB_C"/>
</dbReference>
<dbReference type="GO" id="GO:0051205">
    <property type="term" value="P:protein insertion into membrane"/>
    <property type="evidence" value="ECO:0007669"/>
    <property type="project" value="TreeGrafter"/>
</dbReference>
<dbReference type="PANTHER" id="PTHR12428">
    <property type="entry name" value="OXA1"/>
    <property type="match status" value="1"/>
</dbReference>
<evidence type="ECO:0000313" key="18">
    <source>
        <dbReference type="Proteomes" id="UP000777784"/>
    </source>
</evidence>
<dbReference type="PRINTS" id="PR01900">
    <property type="entry name" value="YIDCPROTEIN"/>
</dbReference>
<dbReference type="GO" id="GO:0005886">
    <property type="term" value="C:plasma membrane"/>
    <property type="evidence" value="ECO:0007669"/>
    <property type="project" value="UniProtKB-SubCell"/>
</dbReference>
<dbReference type="Pfam" id="PF02096">
    <property type="entry name" value="60KD_IMP"/>
    <property type="match status" value="1"/>
</dbReference>
<evidence type="ECO:0000256" key="11">
    <source>
        <dbReference type="ARBA" id="ARBA00033245"/>
    </source>
</evidence>
<evidence type="ECO:0000256" key="3">
    <source>
        <dbReference type="ARBA" id="ARBA00015325"/>
    </source>
</evidence>
<reference evidence="17" key="1">
    <citation type="submission" date="2021-05" db="EMBL/GenBank/DDBJ databases">
        <title>Energy efficiency and biological interactions define the core microbiome of deep oligotrophic groundwater.</title>
        <authorList>
            <person name="Mehrshad M."/>
            <person name="Lopez-Fernandez M."/>
            <person name="Bell E."/>
            <person name="Bernier-Latmani R."/>
            <person name="Bertilsson S."/>
            <person name="Dopson M."/>
        </authorList>
    </citation>
    <scope>NUCLEOTIDE SEQUENCE</scope>
    <source>
        <strain evidence="17">Modern_marine.mb.64</strain>
    </source>
</reference>
<dbReference type="CDD" id="cd20070">
    <property type="entry name" value="5TM_YidC_Alb3"/>
    <property type="match status" value="1"/>
</dbReference>
<feature type="domain" description="Membrane insertase YidC N-terminal" evidence="16">
    <location>
        <begin position="92"/>
        <end position="358"/>
    </location>
</feature>
<keyword evidence="8 13" id="KW-1133">Transmembrane helix</keyword>
<gene>
    <name evidence="13" type="primary">yidC</name>
    <name evidence="17" type="ORF">KJ970_20600</name>
</gene>
<name>A0A948W930_UNCEI</name>
<dbReference type="EMBL" id="JAHJDP010000118">
    <property type="protein sequence ID" value="MBU2693326.1"/>
    <property type="molecule type" value="Genomic_DNA"/>
</dbReference>
<keyword evidence="4 13" id="KW-0813">Transport</keyword>
<feature type="region of interest" description="Disordered" evidence="14">
    <location>
        <begin position="566"/>
        <end position="585"/>
    </location>
</feature>
<dbReference type="InterPro" id="IPR019998">
    <property type="entry name" value="Membr_insert_YidC"/>
</dbReference>
<comment type="subunit">
    <text evidence="13">Interacts with the Sec translocase complex via SecD. Specifically interacts with transmembrane segments of nascent integral membrane proteins during membrane integration.</text>
</comment>
<dbReference type="PANTHER" id="PTHR12428:SF65">
    <property type="entry name" value="CYTOCHROME C OXIDASE ASSEMBLY PROTEIN COX18, MITOCHONDRIAL"/>
    <property type="match status" value="1"/>
</dbReference>
<dbReference type="InterPro" id="IPR028055">
    <property type="entry name" value="YidC/Oxa/ALB_C"/>
</dbReference>
<evidence type="ECO:0000256" key="5">
    <source>
        <dbReference type="ARBA" id="ARBA00022475"/>
    </source>
</evidence>
<evidence type="ECO:0000256" key="14">
    <source>
        <dbReference type="SAM" id="MobiDB-lite"/>
    </source>
</evidence>
<evidence type="ECO:0000259" key="16">
    <source>
        <dbReference type="Pfam" id="PF14849"/>
    </source>
</evidence>
<feature type="domain" description="Membrane insertase YidC/Oxa/ALB C-terminal" evidence="15">
    <location>
        <begin position="379"/>
        <end position="563"/>
    </location>
</feature>
<proteinExistence type="inferred from homology"/>
<dbReference type="NCBIfam" id="TIGR03592">
    <property type="entry name" value="yidC_oxa1_cterm"/>
    <property type="match status" value="1"/>
</dbReference>
<feature type="transmembrane region" description="Helical" evidence="13">
    <location>
        <begin position="379"/>
        <end position="398"/>
    </location>
</feature>
<sequence>MDKRLWLAMVLAILVLFVSDRLFGPKQGPVRTAITEMSDSTSVPASGTRSGSPDLSAVTTEPASGTFDSMAAAAPSEEMVNQLLTANEPEEITIAGAKYQATLSRRGGVVSSFILAEYTDAENQPANLIRDEEKGVLGLTIETPDGILDLAETEFHVETRKSGGMTRVEFSAEDANGVRVTKTYLFHPDSLAFRLQLKASGIPNGDGAARYGINWGEGMPLLEVKPAYDQAGMASVALIGKDFVKDGGASMRGMGCSGGGGKKDQWEFENHDGMIHWAGVRDKYFLGAIIPENALDARVRTERNSGRNIARTQLIVPVDLDGTVARNFMVYLGPLKHNELQALGVGLERAVDLGMKPIIPISRLVLWCMTTLYKVIPNYGIVILIVSVLAKILMYPLTKKSLNSMKKMQLVKPEMDEINKKYKDDPQKKQKAMMALYKEHSINPVGGCLPMVLQMPIFFALYSVLYNVIEMRKAPFVFWIKDLSLPDNVGNIMGVPINPLPVIMTATMIWQQKLTPTDPRQATMAMIMPIMFLFFFYNLPSGLVFYWTVNNVVSVIQQLWIKRGDKPVSSGKGAERRDYAVASKG</sequence>
<keyword evidence="6 13" id="KW-0812">Transmembrane</keyword>
<evidence type="ECO:0000256" key="4">
    <source>
        <dbReference type="ARBA" id="ARBA00022448"/>
    </source>
</evidence>
<dbReference type="Proteomes" id="UP000777784">
    <property type="component" value="Unassembled WGS sequence"/>
</dbReference>
<keyword evidence="9 13" id="KW-0472">Membrane</keyword>
<comment type="caution">
    <text evidence="17">The sequence shown here is derived from an EMBL/GenBank/DDBJ whole genome shotgun (WGS) entry which is preliminary data.</text>
</comment>
<dbReference type="AlphaFoldDB" id="A0A948W930"/>
<accession>A0A948W930</accession>
<comment type="similarity">
    <text evidence="2 13">Belongs to the OXA1/ALB3/YidC family. Type 1 subfamily.</text>
</comment>
<dbReference type="HAMAP" id="MF_01810">
    <property type="entry name" value="YidC_type1"/>
    <property type="match status" value="1"/>
</dbReference>
<evidence type="ECO:0000256" key="13">
    <source>
        <dbReference type="HAMAP-Rule" id="MF_01810"/>
    </source>
</evidence>
<evidence type="ECO:0000256" key="12">
    <source>
        <dbReference type="ARBA" id="ARBA00033342"/>
    </source>
</evidence>
<dbReference type="CDD" id="cd19961">
    <property type="entry name" value="EcYidC-like_peri"/>
    <property type="match status" value="1"/>
</dbReference>
<evidence type="ECO:0000256" key="7">
    <source>
        <dbReference type="ARBA" id="ARBA00022927"/>
    </source>
</evidence>
<protein>
    <recommendedName>
        <fullName evidence="3 13">Membrane protein insertase YidC</fullName>
    </recommendedName>
    <alternativeName>
        <fullName evidence="12 13">Foldase YidC</fullName>
    </alternativeName>
    <alternativeName>
        <fullName evidence="13">Membrane protein YidC</fullName>
    </alternativeName>
    <alternativeName>
        <fullName evidence="11 13">membrane integrase YidC</fullName>
    </alternativeName>
</protein>
<evidence type="ECO:0000256" key="1">
    <source>
        <dbReference type="ARBA" id="ARBA00004429"/>
    </source>
</evidence>
<feature type="transmembrane region" description="Helical" evidence="13">
    <location>
        <begin position="489"/>
        <end position="510"/>
    </location>
</feature>
<comment type="function">
    <text evidence="13">Required for the insertion and/or proper folding and/or complex formation of integral membrane proteins into the membrane. Involved in integration of membrane proteins that insert both dependently and independently of the Sec translocase complex, as well as at least some lipoproteins. Aids folding of multispanning membrane proteins.</text>
</comment>
<keyword evidence="10 13" id="KW-0143">Chaperone</keyword>
<evidence type="ECO:0000313" key="17">
    <source>
        <dbReference type="EMBL" id="MBU2693326.1"/>
    </source>
</evidence>
<evidence type="ECO:0000256" key="10">
    <source>
        <dbReference type="ARBA" id="ARBA00023186"/>
    </source>
</evidence>
<feature type="transmembrane region" description="Helical" evidence="13">
    <location>
        <begin position="448"/>
        <end position="469"/>
    </location>
</feature>